<organism evidence="1">
    <name type="scientific">Dichomitus squalens</name>
    <dbReference type="NCBI Taxonomy" id="114155"/>
    <lineage>
        <taxon>Eukaryota</taxon>
        <taxon>Fungi</taxon>
        <taxon>Dikarya</taxon>
        <taxon>Basidiomycota</taxon>
        <taxon>Agaricomycotina</taxon>
        <taxon>Agaricomycetes</taxon>
        <taxon>Polyporales</taxon>
        <taxon>Polyporaceae</taxon>
        <taxon>Dichomitus</taxon>
    </lineage>
</organism>
<dbReference type="EMBL" id="ML143408">
    <property type="protein sequence ID" value="TBU30139.1"/>
    <property type="molecule type" value="Genomic_DNA"/>
</dbReference>
<reference evidence="1" key="1">
    <citation type="submission" date="2019-01" db="EMBL/GenBank/DDBJ databases">
        <title>Draft genome sequences of three monokaryotic isolates of the white-rot basidiomycete fungus Dichomitus squalens.</title>
        <authorList>
            <consortium name="DOE Joint Genome Institute"/>
            <person name="Lopez S.C."/>
            <person name="Andreopoulos B."/>
            <person name="Pangilinan J."/>
            <person name="Lipzen A."/>
            <person name="Riley R."/>
            <person name="Ahrendt S."/>
            <person name="Ng V."/>
            <person name="Barry K."/>
            <person name="Daum C."/>
            <person name="Grigoriev I.V."/>
            <person name="Hilden K.S."/>
            <person name="Makela M.R."/>
            <person name="de Vries R.P."/>
        </authorList>
    </citation>
    <scope>NUCLEOTIDE SEQUENCE [LARGE SCALE GENOMIC DNA]</scope>
    <source>
        <strain evidence="1">OM18370.1</strain>
    </source>
</reference>
<protein>
    <submittedName>
        <fullName evidence="1">Uncharacterized protein</fullName>
    </submittedName>
</protein>
<accession>A0A4Q9MQX0</accession>
<evidence type="ECO:0000313" key="1">
    <source>
        <dbReference type="EMBL" id="TBU30139.1"/>
    </source>
</evidence>
<sequence length="86" mass="9517">MLRVLIVTAGRPARLIDPLHLVLRAGLSLVNCVGLSQSEILRINLTVTTNPTQACRTRTRPKHAVTLCSSQERSRAALKSIVAFRW</sequence>
<dbReference type="Proteomes" id="UP000292957">
    <property type="component" value="Unassembled WGS sequence"/>
</dbReference>
<dbReference type="AlphaFoldDB" id="A0A4Q9MQX0"/>
<proteinExistence type="predicted"/>
<gene>
    <name evidence="1" type="ORF">BD311DRAFT_755364</name>
</gene>
<name>A0A4Q9MQX0_9APHY</name>